<sequence>MAFGKRVRKKDSAATFLEPETPEPETPEPPAAAAPTAAEQAADDGAELVGPFDIEDFDDPSVAALARLDLGSVLIPMPAAGQLQVELTEHGVPSAVWVVTPNGRFTIAAYAAPKSAGLWREVASELAESLRKDSAAVAIKDGPWGREVIGTASGVVCFIGVDGYRWMVRCVANGPPETIDALTGEAREALTDTVVRRGDTPLPVRTPLPVQLPEPMVAQLREAAALGEPPAGGGQAQAEQQTGAAEPRRGTEGSAMQQLRSTTGG</sequence>
<keyword evidence="3" id="KW-1185">Reference proteome</keyword>
<dbReference type="EMBL" id="VTZN01000080">
    <property type="protein sequence ID" value="KAA1249644.1"/>
    <property type="molecule type" value="Genomic_DNA"/>
</dbReference>
<dbReference type="InterPro" id="IPR022183">
    <property type="entry name" value="DUF3710"/>
</dbReference>
<name>A0A5B1BQZ2_MYCSI</name>
<dbReference type="Pfam" id="PF12502">
    <property type="entry name" value="DUF3710"/>
    <property type="match status" value="1"/>
</dbReference>
<dbReference type="Proteomes" id="UP000324701">
    <property type="component" value="Unassembled WGS sequence"/>
</dbReference>
<proteinExistence type="predicted"/>
<dbReference type="OrthoDB" id="8480367at2"/>
<dbReference type="AlphaFoldDB" id="A0A5B1BQZ2"/>
<feature type="region of interest" description="Disordered" evidence="1">
    <location>
        <begin position="1"/>
        <end position="45"/>
    </location>
</feature>
<comment type="caution">
    <text evidence="2">The sequence shown here is derived from an EMBL/GenBank/DDBJ whole genome shotgun (WGS) entry which is preliminary data.</text>
</comment>
<feature type="compositionally biased region" description="Polar residues" evidence="1">
    <location>
        <begin position="254"/>
        <end position="265"/>
    </location>
</feature>
<reference evidence="2 3" key="1">
    <citation type="submission" date="2019-09" db="EMBL/GenBank/DDBJ databases">
        <title>Report of infection by Mycobacterium simiae a patient suffering from pulmonary tuberculosis.</title>
        <authorList>
            <person name="Mohanty P.S."/>
            <person name="Bansal A.K."/>
            <person name="Singh H."/>
            <person name="Sharma S."/>
            <person name="Patil S.A."/>
            <person name="Upadhaya P."/>
            <person name="Singh P.K."/>
            <person name="Kumar D."/>
            <person name="Kumar S."/>
            <person name="Singh R.K."/>
            <person name="Chaudhary B."/>
        </authorList>
    </citation>
    <scope>NUCLEOTIDE SEQUENCE [LARGE SCALE GENOMIC DNA]</scope>
    <source>
        <strain evidence="2 3">JAL-560-SIM</strain>
    </source>
</reference>
<evidence type="ECO:0000313" key="2">
    <source>
        <dbReference type="EMBL" id="KAA1249644.1"/>
    </source>
</evidence>
<protein>
    <submittedName>
        <fullName evidence="2">DUF3710 domain-containing protein</fullName>
    </submittedName>
</protein>
<gene>
    <name evidence="2" type="ORF">F0Q45_13970</name>
</gene>
<accession>A0A5B1BQZ2</accession>
<evidence type="ECO:0000313" key="3">
    <source>
        <dbReference type="Proteomes" id="UP000324701"/>
    </source>
</evidence>
<evidence type="ECO:0000256" key="1">
    <source>
        <dbReference type="SAM" id="MobiDB-lite"/>
    </source>
</evidence>
<feature type="compositionally biased region" description="Low complexity" evidence="1">
    <location>
        <begin position="236"/>
        <end position="245"/>
    </location>
</feature>
<feature type="region of interest" description="Disordered" evidence="1">
    <location>
        <begin position="223"/>
        <end position="265"/>
    </location>
</feature>
<organism evidence="2 3">
    <name type="scientific">Mycobacterium simiae</name>
    <name type="common">Mycobacterium habana</name>
    <dbReference type="NCBI Taxonomy" id="1784"/>
    <lineage>
        <taxon>Bacteria</taxon>
        <taxon>Bacillati</taxon>
        <taxon>Actinomycetota</taxon>
        <taxon>Actinomycetes</taxon>
        <taxon>Mycobacteriales</taxon>
        <taxon>Mycobacteriaceae</taxon>
        <taxon>Mycobacterium</taxon>
        <taxon>Mycobacterium simiae complex</taxon>
    </lineage>
</organism>
<dbReference type="RefSeq" id="WP_149654506.1">
    <property type="nucleotide sequence ID" value="NZ_VTZN01000080.1"/>
</dbReference>